<keyword evidence="2" id="KW-0597">Phosphoprotein</keyword>
<feature type="domain" description="Man1/Src1-like C-terminal" evidence="10">
    <location>
        <begin position="432"/>
        <end position="563"/>
    </location>
</feature>
<evidence type="ECO:0000256" key="6">
    <source>
        <dbReference type="ARBA" id="ARBA00023242"/>
    </source>
</evidence>
<dbReference type="EMBL" id="CCYD01000653">
    <property type="protein sequence ID" value="CEG43333.1"/>
    <property type="molecule type" value="Genomic_DNA"/>
</dbReference>
<dbReference type="GO" id="GO:0003682">
    <property type="term" value="F:chromatin binding"/>
    <property type="evidence" value="ECO:0007669"/>
    <property type="project" value="InterPro"/>
</dbReference>
<keyword evidence="4 9" id="KW-1133">Transmembrane helix</keyword>
<evidence type="ECO:0000256" key="3">
    <source>
        <dbReference type="ARBA" id="ARBA00022692"/>
    </source>
</evidence>
<evidence type="ECO:0000256" key="8">
    <source>
        <dbReference type="SAM" id="MobiDB-lite"/>
    </source>
</evidence>
<dbReference type="Gene3D" id="1.10.10.1180">
    <property type="entry name" value="MAN1, winged-helix domain"/>
    <property type="match status" value="1"/>
</dbReference>
<evidence type="ECO:0000259" key="10">
    <source>
        <dbReference type="Pfam" id="PF09402"/>
    </source>
</evidence>
<comment type="subcellular location">
    <subcellularLocation>
        <location evidence="1">Nucleus inner membrane</location>
    </subcellularLocation>
</comment>
<feature type="region of interest" description="Disordered" evidence="8">
    <location>
        <begin position="1"/>
        <end position="67"/>
    </location>
</feature>
<feature type="compositionally biased region" description="Basic residues" evidence="8">
    <location>
        <begin position="1"/>
        <end position="15"/>
    </location>
</feature>
<keyword evidence="7" id="KW-0175">Coiled coil</keyword>
<dbReference type="Proteomes" id="UP000054928">
    <property type="component" value="Unassembled WGS sequence"/>
</dbReference>
<feature type="transmembrane region" description="Helical" evidence="9">
    <location>
        <begin position="256"/>
        <end position="277"/>
    </location>
</feature>
<organism evidence="11 12">
    <name type="scientific">Plasmopara halstedii</name>
    <name type="common">Downy mildew of sunflower</name>
    <dbReference type="NCBI Taxonomy" id="4781"/>
    <lineage>
        <taxon>Eukaryota</taxon>
        <taxon>Sar</taxon>
        <taxon>Stramenopiles</taxon>
        <taxon>Oomycota</taxon>
        <taxon>Peronosporomycetes</taxon>
        <taxon>Peronosporales</taxon>
        <taxon>Peronosporaceae</taxon>
        <taxon>Plasmopara</taxon>
    </lineage>
</organism>
<dbReference type="PANTHER" id="PTHR47808:SF2">
    <property type="entry name" value="LEM DOMAIN-CONTAINING PROTEIN 2"/>
    <property type="match status" value="1"/>
</dbReference>
<protein>
    <recommendedName>
        <fullName evidence="10">Man1/Src1-like C-terminal domain-containing protein</fullName>
    </recommendedName>
</protein>
<reference evidence="12" key="1">
    <citation type="submission" date="2014-09" db="EMBL/GenBank/DDBJ databases">
        <authorList>
            <person name="Sharma Rahul"/>
            <person name="Thines Marco"/>
        </authorList>
    </citation>
    <scope>NUCLEOTIDE SEQUENCE [LARGE SCALE GENOMIC DNA]</scope>
</reference>
<keyword evidence="3 9" id="KW-0812">Transmembrane</keyword>
<feature type="region of interest" description="Disordered" evidence="8">
    <location>
        <begin position="586"/>
        <end position="606"/>
    </location>
</feature>
<feature type="compositionally biased region" description="Basic and acidic residues" evidence="8">
    <location>
        <begin position="148"/>
        <end position="162"/>
    </location>
</feature>
<feature type="compositionally biased region" description="Polar residues" evidence="8">
    <location>
        <begin position="586"/>
        <end position="599"/>
    </location>
</feature>
<dbReference type="GO" id="GO:0005783">
    <property type="term" value="C:endoplasmic reticulum"/>
    <property type="evidence" value="ECO:0007669"/>
    <property type="project" value="TreeGrafter"/>
</dbReference>
<dbReference type="AlphaFoldDB" id="A0A0P1AQ82"/>
<keyword evidence="5 9" id="KW-0472">Membrane</keyword>
<evidence type="ECO:0000256" key="4">
    <source>
        <dbReference type="ARBA" id="ARBA00022989"/>
    </source>
</evidence>
<evidence type="ECO:0000256" key="7">
    <source>
        <dbReference type="SAM" id="Coils"/>
    </source>
</evidence>
<dbReference type="InterPro" id="IPR018996">
    <property type="entry name" value="Man1/Src1-like_C"/>
</dbReference>
<dbReference type="Pfam" id="PF09402">
    <property type="entry name" value="MSC"/>
    <property type="match status" value="1"/>
</dbReference>
<dbReference type="OrthoDB" id="118234at2759"/>
<keyword evidence="12" id="KW-1185">Reference proteome</keyword>
<dbReference type="GeneID" id="36408590"/>
<dbReference type="GO" id="GO:0071763">
    <property type="term" value="P:nuclear membrane organization"/>
    <property type="evidence" value="ECO:0007669"/>
    <property type="project" value="TreeGrafter"/>
</dbReference>
<accession>A0A0P1AQ82</accession>
<dbReference type="STRING" id="4781.A0A0P1AQ82"/>
<name>A0A0P1AQ82_PLAHL</name>
<proteinExistence type="predicted"/>
<dbReference type="InterPro" id="IPR041885">
    <property type="entry name" value="MAN1_winged_helix_dom"/>
</dbReference>
<dbReference type="GO" id="GO:0005637">
    <property type="term" value="C:nuclear inner membrane"/>
    <property type="evidence" value="ECO:0007669"/>
    <property type="project" value="UniProtKB-SubCell"/>
</dbReference>
<dbReference type="InterPro" id="IPR044780">
    <property type="entry name" value="Heh2/Src1"/>
</dbReference>
<feature type="region of interest" description="Disordered" evidence="8">
    <location>
        <begin position="143"/>
        <end position="162"/>
    </location>
</feature>
<dbReference type="OMA" id="AWLCKSV"/>
<dbReference type="PANTHER" id="PTHR47808">
    <property type="entry name" value="INNER NUCLEAR MEMBRANE PROTEIN HEH2-RELATED"/>
    <property type="match status" value="1"/>
</dbReference>
<feature type="transmembrane region" description="Helical" evidence="9">
    <location>
        <begin position="451"/>
        <end position="472"/>
    </location>
</feature>
<evidence type="ECO:0000313" key="11">
    <source>
        <dbReference type="EMBL" id="CEG43333.1"/>
    </source>
</evidence>
<feature type="coiled-coil region" evidence="7">
    <location>
        <begin position="221"/>
        <end position="248"/>
    </location>
</feature>
<keyword evidence="6" id="KW-0539">Nucleus</keyword>
<evidence type="ECO:0000256" key="1">
    <source>
        <dbReference type="ARBA" id="ARBA00004540"/>
    </source>
</evidence>
<feature type="compositionally biased region" description="Basic residues" evidence="8">
    <location>
        <begin position="48"/>
        <end position="62"/>
    </location>
</feature>
<dbReference type="GO" id="GO:0034399">
    <property type="term" value="C:nuclear periphery"/>
    <property type="evidence" value="ECO:0007669"/>
    <property type="project" value="TreeGrafter"/>
</dbReference>
<sequence length="606" mass="69775">MEHHSKPSTRMKRKPSTTTVFPNSKRRRHHPLPAPVSLGLASSVSTRSKFKPQHSNLHRASKLKPEKEEQLTLFSRYADPSVNSPKPYKYKSTKVNQVDRRQPNEAVAVKEVVDLASVSDMTNLDMVEGDEILATMLRASTPRSKRRFPTEKTLTDSEQRDQEAIRRRRLKIRSEYSAMKDQQKLRDENIGFTALLHDIEAERNLKEHSAIKKGAGEVRVDERAQLELEQAETDEETTESKINRLSKALHMNWRHFMQWLLSGVVLLCVVVMAAPFVRKILETPLPYCDSEWIEAIDESFVLTDPADDFDRSKALQPFIGANTNTNLASRPACQPCPVFGNCLNGSVISCAPPFTLRAELCTEDQEAQENLNRVARNIYKFVAEKAAKNAFVTETISFGKAVSILPREYVFNRALDMALRNLGDTCVTEDQSQLIVSENVVPWSCRAKRQLYSHIKLIMLAITLGTMLVFSYRKFLFYRAERQLVDRFVKEVRFCLLDRTRRPDRYYPSDHLRDDLFEKQSVQDRAWLIKSVWPKVVAIVNDDSRIKTRLMKVRGDDQIVWEWAFSSSPARQPTRGEAYRVSLRPQSASRNRFRSTQVNQRKKLSL</sequence>
<evidence type="ECO:0000313" key="12">
    <source>
        <dbReference type="Proteomes" id="UP000054928"/>
    </source>
</evidence>
<evidence type="ECO:0000256" key="9">
    <source>
        <dbReference type="SAM" id="Phobius"/>
    </source>
</evidence>
<dbReference type="RefSeq" id="XP_024579702.1">
    <property type="nucleotide sequence ID" value="XM_024729312.1"/>
</dbReference>
<evidence type="ECO:0000256" key="5">
    <source>
        <dbReference type="ARBA" id="ARBA00023136"/>
    </source>
</evidence>
<evidence type="ECO:0000256" key="2">
    <source>
        <dbReference type="ARBA" id="ARBA00022553"/>
    </source>
</evidence>